<dbReference type="Proteomes" id="UP000593565">
    <property type="component" value="Unassembled WGS sequence"/>
</dbReference>
<dbReference type="PANTHER" id="PTHR38926:SF72">
    <property type="entry name" value="IM:7136021-RELATED"/>
    <property type="match status" value="1"/>
</dbReference>
<dbReference type="InterPro" id="IPR006553">
    <property type="entry name" value="Leu-rich_rpt_Cys-con_subtyp"/>
</dbReference>
<evidence type="ECO:0000313" key="2">
    <source>
        <dbReference type="EMBL" id="KAF4074686.1"/>
    </source>
</evidence>
<dbReference type="Gene3D" id="3.80.10.10">
    <property type="entry name" value="Ribonuclease Inhibitor"/>
    <property type="match status" value="2"/>
</dbReference>
<comment type="caution">
    <text evidence="2">The sequence shown here is derived from an EMBL/GenBank/DDBJ whole genome shotgun (WGS) entry which is preliminary data.</text>
</comment>
<keyword evidence="3" id="KW-1185">Reference proteome</keyword>
<sequence length="593" mass="66350">MPLFRRAEVIPEREGEREGMKRKSPQHECNEEDEDEPSSLRRLCVFSLAENMKDVWTQDYANNYMDQYFFRYVMGPFSLLPGDLIEELLCVLSRRKLLSRAALHLLLLPQLRTLSLSQSGNLVTTNLCSLITVRCQSLKCLDLSGAQNISSAALCSLLSDLSCLHSLSLAGTLCDRATIATVARRCSLLQHLDVSRCLHLPPAALLALALQGPKHLASLLALDIGLGEHEDDELASAAFLLLGVSSLQRLAIEGLGHACAIIQNRDFAVTDGFTTREGVSCLGELWDARVQEKEVSGDEEEKMDRTLSFDEGRRTDAPRRRFKLRLQEVHGLTLDGLDAVSNMCPDVRSVSLNCHDDDDDEGSSQSIRLTRGLARWSGQLHFLSLQFSGPLSELVPPLQVSGSCLLSLTLEGVQADGNLPLIALLRACPKLASLVLHIDPPRSNREEDNNDDEDIEDWDLPCLPHLRTLTLMFSLEESQLKPVLCWTSLKGVLWSLLRGSVQLHTLSLIATPCRLDPVFRLVLDRHAEPLRRLRRVSLQRCDVTMETATRLVDSCCRLISLDVSSCWSLTRSNVTKLQSRARRRRRQLHITWT</sequence>
<feature type="compositionally biased region" description="Basic and acidic residues" evidence="1">
    <location>
        <begin position="10"/>
        <end position="29"/>
    </location>
</feature>
<dbReference type="EMBL" id="JAAGNN010000022">
    <property type="protein sequence ID" value="KAF4074686.1"/>
    <property type="molecule type" value="Genomic_DNA"/>
</dbReference>
<name>A0A7J5ZW19_AMEME</name>
<reference evidence="2 3" key="1">
    <citation type="submission" date="2020-02" db="EMBL/GenBank/DDBJ databases">
        <title>A chromosome-scale genome assembly of the black bullhead catfish (Ameiurus melas).</title>
        <authorList>
            <person name="Wen M."/>
            <person name="Zham M."/>
            <person name="Cabau C."/>
            <person name="Klopp C."/>
            <person name="Donnadieu C."/>
            <person name="Roques C."/>
            <person name="Bouchez O."/>
            <person name="Lampietro C."/>
            <person name="Jouanno E."/>
            <person name="Herpin A."/>
            <person name="Louis A."/>
            <person name="Berthelot C."/>
            <person name="Parey E."/>
            <person name="Roest-Crollius H."/>
            <person name="Braasch I."/>
            <person name="Postlethwait J."/>
            <person name="Robinson-Rechavi M."/>
            <person name="Echchiki A."/>
            <person name="Begum T."/>
            <person name="Montfort J."/>
            <person name="Schartl M."/>
            <person name="Bobe J."/>
            <person name="Guiguen Y."/>
        </authorList>
    </citation>
    <scope>NUCLEOTIDE SEQUENCE [LARGE SCALE GENOMIC DNA]</scope>
    <source>
        <strain evidence="2">M_S1</strain>
        <tissue evidence="2">Blood</tissue>
    </source>
</reference>
<protein>
    <submittedName>
        <fullName evidence="2">Uncharacterized protein</fullName>
    </submittedName>
</protein>
<dbReference type="AlphaFoldDB" id="A0A7J5ZW19"/>
<evidence type="ECO:0000256" key="1">
    <source>
        <dbReference type="SAM" id="MobiDB-lite"/>
    </source>
</evidence>
<feature type="region of interest" description="Disordered" evidence="1">
    <location>
        <begin position="10"/>
        <end position="35"/>
    </location>
</feature>
<dbReference type="InterPro" id="IPR032675">
    <property type="entry name" value="LRR_dom_sf"/>
</dbReference>
<proteinExistence type="predicted"/>
<evidence type="ECO:0000313" key="3">
    <source>
        <dbReference type="Proteomes" id="UP000593565"/>
    </source>
</evidence>
<gene>
    <name evidence="2" type="ORF">AMELA_G00242140</name>
</gene>
<accession>A0A7J5ZW19</accession>
<dbReference type="OrthoDB" id="16120at2759"/>
<dbReference type="PANTHER" id="PTHR38926">
    <property type="entry name" value="F-BOX DOMAIN CONTAINING PROTEIN, EXPRESSED"/>
    <property type="match status" value="1"/>
</dbReference>
<dbReference type="SMART" id="SM00367">
    <property type="entry name" value="LRR_CC"/>
    <property type="match status" value="4"/>
</dbReference>
<dbReference type="SUPFAM" id="SSF52047">
    <property type="entry name" value="RNI-like"/>
    <property type="match status" value="2"/>
</dbReference>
<organism evidence="2 3">
    <name type="scientific">Ameiurus melas</name>
    <name type="common">Black bullhead</name>
    <name type="synonym">Silurus melas</name>
    <dbReference type="NCBI Taxonomy" id="219545"/>
    <lineage>
        <taxon>Eukaryota</taxon>
        <taxon>Metazoa</taxon>
        <taxon>Chordata</taxon>
        <taxon>Craniata</taxon>
        <taxon>Vertebrata</taxon>
        <taxon>Euteleostomi</taxon>
        <taxon>Actinopterygii</taxon>
        <taxon>Neopterygii</taxon>
        <taxon>Teleostei</taxon>
        <taxon>Ostariophysi</taxon>
        <taxon>Siluriformes</taxon>
        <taxon>Ictaluridae</taxon>
        <taxon>Ameiurus</taxon>
    </lineage>
</organism>